<organism evidence="2 3">
    <name type="scientific">Allokutzneria oryzae</name>
    <dbReference type="NCBI Taxonomy" id="1378989"/>
    <lineage>
        <taxon>Bacteria</taxon>
        <taxon>Bacillati</taxon>
        <taxon>Actinomycetota</taxon>
        <taxon>Actinomycetes</taxon>
        <taxon>Pseudonocardiales</taxon>
        <taxon>Pseudonocardiaceae</taxon>
        <taxon>Allokutzneria</taxon>
    </lineage>
</organism>
<accession>A0ABV6A6Z2</accession>
<evidence type="ECO:0000313" key="3">
    <source>
        <dbReference type="Proteomes" id="UP001589693"/>
    </source>
</evidence>
<evidence type="ECO:0000256" key="1">
    <source>
        <dbReference type="SAM" id="MobiDB-lite"/>
    </source>
</evidence>
<feature type="compositionally biased region" description="Basic and acidic residues" evidence="1">
    <location>
        <begin position="30"/>
        <end position="44"/>
    </location>
</feature>
<protein>
    <submittedName>
        <fullName evidence="2">Uncharacterized protein</fullName>
    </submittedName>
</protein>
<gene>
    <name evidence="2" type="ORF">ACFFQA_29125</name>
</gene>
<reference evidence="2 3" key="1">
    <citation type="submission" date="2024-09" db="EMBL/GenBank/DDBJ databases">
        <authorList>
            <person name="Sun Q."/>
            <person name="Mori K."/>
        </authorList>
    </citation>
    <scope>NUCLEOTIDE SEQUENCE [LARGE SCALE GENOMIC DNA]</scope>
    <source>
        <strain evidence="2 3">TBRC 7907</strain>
    </source>
</reference>
<proteinExistence type="predicted"/>
<dbReference type="Proteomes" id="UP001589693">
    <property type="component" value="Unassembled WGS sequence"/>
</dbReference>
<feature type="region of interest" description="Disordered" evidence="1">
    <location>
        <begin position="1"/>
        <end position="20"/>
    </location>
</feature>
<name>A0ABV6A6Z2_9PSEU</name>
<sequence length="51" mass="5444">MTAETPIPYAGGVVPRKDTPTAFSRNAFRELLDGPLPTREHPGSEHGGGVR</sequence>
<comment type="caution">
    <text evidence="2">The sequence shown here is derived from an EMBL/GenBank/DDBJ whole genome shotgun (WGS) entry which is preliminary data.</text>
</comment>
<dbReference type="RefSeq" id="WP_377859180.1">
    <property type="nucleotide sequence ID" value="NZ_JBHLZU010000026.1"/>
</dbReference>
<feature type="region of interest" description="Disordered" evidence="1">
    <location>
        <begin position="30"/>
        <end position="51"/>
    </location>
</feature>
<evidence type="ECO:0000313" key="2">
    <source>
        <dbReference type="EMBL" id="MFB9908014.1"/>
    </source>
</evidence>
<keyword evidence="3" id="KW-1185">Reference proteome</keyword>
<dbReference type="EMBL" id="JBHLZU010000026">
    <property type="protein sequence ID" value="MFB9908014.1"/>
    <property type="molecule type" value="Genomic_DNA"/>
</dbReference>